<evidence type="ECO:0000256" key="5">
    <source>
        <dbReference type="ARBA" id="ARBA00023242"/>
    </source>
</evidence>
<protein>
    <submittedName>
        <fullName evidence="7">Pre-mRNA-processing factor 39-like</fullName>
    </submittedName>
</protein>
<dbReference type="PANTHER" id="PTHR17204">
    <property type="entry name" value="PRE-MRNA PROCESSING PROTEIN PRP39-RELATED"/>
    <property type="match status" value="1"/>
</dbReference>
<dbReference type="EMBL" id="BLXT01005922">
    <property type="protein sequence ID" value="GFO27447.1"/>
    <property type="molecule type" value="Genomic_DNA"/>
</dbReference>
<feature type="compositionally biased region" description="Pro residues" evidence="6">
    <location>
        <begin position="128"/>
        <end position="142"/>
    </location>
</feature>
<evidence type="ECO:0000256" key="6">
    <source>
        <dbReference type="SAM" id="MobiDB-lite"/>
    </source>
</evidence>
<keyword evidence="3" id="KW-0677">Repeat</keyword>
<gene>
    <name evidence="7" type="ORF">PoB_005395200</name>
</gene>
<dbReference type="PANTHER" id="PTHR17204:SF5">
    <property type="entry name" value="PRE-MRNA-PROCESSING FACTOR 39"/>
    <property type="match status" value="1"/>
</dbReference>
<dbReference type="AlphaFoldDB" id="A0AAV4C7A0"/>
<evidence type="ECO:0000313" key="7">
    <source>
        <dbReference type="EMBL" id="GFO27447.1"/>
    </source>
</evidence>
<keyword evidence="5" id="KW-0539">Nucleus</keyword>
<comment type="subcellular location">
    <subcellularLocation>
        <location evidence="1">Nucleus</location>
    </subcellularLocation>
</comment>
<comment type="caution">
    <text evidence="7">The sequence shown here is derived from an EMBL/GenBank/DDBJ whole genome shotgun (WGS) entry which is preliminary data.</text>
</comment>
<evidence type="ECO:0000256" key="4">
    <source>
        <dbReference type="ARBA" id="ARBA00023187"/>
    </source>
</evidence>
<organism evidence="7 8">
    <name type="scientific">Plakobranchus ocellatus</name>
    <dbReference type="NCBI Taxonomy" id="259542"/>
    <lineage>
        <taxon>Eukaryota</taxon>
        <taxon>Metazoa</taxon>
        <taxon>Spiralia</taxon>
        <taxon>Lophotrochozoa</taxon>
        <taxon>Mollusca</taxon>
        <taxon>Gastropoda</taxon>
        <taxon>Heterobranchia</taxon>
        <taxon>Euthyneura</taxon>
        <taxon>Panpulmonata</taxon>
        <taxon>Sacoglossa</taxon>
        <taxon>Placobranchoidea</taxon>
        <taxon>Plakobranchidae</taxon>
        <taxon>Plakobranchus</taxon>
    </lineage>
</organism>
<evidence type="ECO:0000256" key="2">
    <source>
        <dbReference type="ARBA" id="ARBA00022664"/>
    </source>
</evidence>
<name>A0AAV4C7A0_9GAST</name>
<evidence type="ECO:0000313" key="8">
    <source>
        <dbReference type="Proteomes" id="UP000735302"/>
    </source>
</evidence>
<dbReference type="Proteomes" id="UP000735302">
    <property type="component" value="Unassembled WGS sequence"/>
</dbReference>
<accession>A0AAV4C7A0</accession>
<keyword evidence="2" id="KW-0507">mRNA processing</keyword>
<keyword evidence="8" id="KW-1185">Reference proteome</keyword>
<evidence type="ECO:0000256" key="3">
    <source>
        <dbReference type="ARBA" id="ARBA00022737"/>
    </source>
</evidence>
<dbReference type="GO" id="GO:0071004">
    <property type="term" value="C:U2-type prespliceosome"/>
    <property type="evidence" value="ECO:0007669"/>
    <property type="project" value="TreeGrafter"/>
</dbReference>
<dbReference type="GO" id="GO:0005685">
    <property type="term" value="C:U1 snRNP"/>
    <property type="evidence" value="ECO:0007669"/>
    <property type="project" value="TreeGrafter"/>
</dbReference>
<keyword evidence="4" id="KW-0508">mRNA splicing</keyword>
<sequence length="181" mass="20490">MRHSVISLPIPLQTNEKIFLQLLDVEYQAQPIEEDRVMEVFARLLKSDVSMEFKLKVSQRRMEFLEDFGECIKRISEAYDEHQKLVKEANSKKRKPEKEKGVEEPPDKKGKTEGPNTSAPADYNPQATAPPPPVGPSFPPDPNYGHNPPAWSSAPGYGTVPGNYLAYPYPAYPPQYGYYGY</sequence>
<dbReference type="GO" id="GO:0000243">
    <property type="term" value="C:commitment complex"/>
    <property type="evidence" value="ECO:0007669"/>
    <property type="project" value="TreeGrafter"/>
</dbReference>
<feature type="region of interest" description="Disordered" evidence="6">
    <location>
        <begin position="86"/>
        <end position="157"/>
    </location>
</feature>
<evidence type="ECO:0000256" key="1">
    <source>
        <dbReference type="ARBA" id="ARBA00004123"/>
    </source>
</evidence>
<dbReference type="GO" id="GO:0030627">
    <property type="term" value="F:pre-mRNA 5'-splice site binding"/>
    <property type="evidence" value="ECO:0007669"/>
    <property type="project" value="TreeGrafter"/>
</dbReference>
<feature type="compositionally biased region" description="Basic and acidic residues" evidence="6">
    <location>
        <begin position="86"/>
        <end position="112"/>
    </location>
</feature>
<proteinExistence type="predicted"/>
<reference evidence="7 8" key="1">
    <citation type="journal article" date="2021" name="Elife">
        <title>Chloroplast acquisition without the gene transfer in kleptoplastic sea slugs, Plakobranchus ocellatus.</title>
        <authorList>
            <person name="Maeda T."/>
            <person name="Takahashi S."/>
            <person name="Yoshida T."/>
            <person name="Shimamura S."/>
            <person name="Takaki Y."/>
            <person name="Nagai Y."/>
            <person name="Toyoda A."/>
            <person name="Suzuki Y."/>
            <person name="Arimoto A."/>
            <person name="Ishii H."/>
            <person name="Satoh N."/>
            <person name="Nishiyama T."/>
            <person name="Hasebe M."/>
            <person name="Maruyama T."/>
            <person name="Minagawa J."/>
            <person name="Obokata J."/>
            <person name="Shigenobu S."/>
        </authorList>
    </citation>
    <scope>NUCLEOTIDE SEQUENCE [LARGE SCALE GENOMIC DNA]</scope>
</reference>
<dbReference type="GO" id="GO:0000395">
    <property type="term" value="P:mRNA 5'-splice site recognition"/>
    <property type="evidence" value="ECO:0007669"/>
    <property type="project" value="TreeGrafter"/>
</dbReference>